<dbReference type="EMBL" id="FNIB01000004">
    <property type="protein sequence ID" value="SDN20155.1"/>
    <property type="molecule type" value="Genomic_DNA"/>
</dbReference>
<organism evidence="2 4">
    <name type="scientific">Cryobacterium flavum</name>
    <dbReference type="NCBI Taxonomy" id="1424659"/>
    <lineage>
        <taxon>Bacteria</taxon>
        <taxon>Bacillati</taxon>
        <taxon>Actinomycetota</taxon>
        <taxon>Actinomycetes</taxon>
        <taxon>Micrococcales</taxon>
        <taxon>Microbacteriaceae</taxon>
        <taxon>Cryobacterium</taxon>
    </lineage>
</organism>
<dbReference type="Gene3D" id="3.40.50.720">
    <property type="entry name" value="NAD(P)-binding Rossmann-like Domain"/>
    <property type="match status" value="1"/>
</dbReference>
<name>A0A4R8V113_9MICO</name>
<dbReference type="SUPFAM" id="SSF51735">
    <property type="entry name" value="NAD(P)-binding Rossmann-fold domains"/>
    <property type="match status" value="1"/>
</dbReference>
<evidence type="ECO:0000313" key="4">
    <source>
        <dbReference type="Proteomes" id="UP000199639"/>
    </source>
</evidence>
<accession>A0A4R8V113</accession>
<evidence type="ECO:0000313" key="2">
    <source>
        <dbReference type="EMBL" id="SDN20155.1"/>
    </source>
</evidence>
<dbReference type="CDD" id="cd05243">
    <property type="entry name" value="SDR_a5"/>
    <property type="match status" value="1"/>
</dbReference>
<keyword evidence="5" id="KW-1185">Reference proteome</keyword>
<evidence type="ECO:0000313" key="5">
    <source>
        <dbReference type="Proteomes" id="UP000298252"/>
    </source>
</evidence>
<evidence type="ECO:0000259" key="1">
    <source>
        <dbReference type="Pfam" id="PF13460"/>
    </source>
</evidence>
<proteinExistence type="predicted"/>
<feature type="domain" description="NAD(P)-binding" evidence="1">
    <location>
        <begin position="8"/>
        <end position="191"/>
    </location>
</feature>
<dbReference type="PANTHER" id="PTHR15020">
    <property type="entry name" value="FLAVIN REDUCTASE-RELATED"/>
    <property type="match status" value="1"/>
</dbReference>
<dbReference type="RefSeq" id="WP_092340020.1">
    <property type="nucleotide sequence ID" value="NZ_FNIB01000004.1"/>
</dbReference>
<reference evidence="3 5" key="2">
    <citation type="submission" date="2019-03" db="EMBL/GenBank/DDBJ databases">
        <title>Genomics of glacier-inhabiting Cryobacterium strains.</title>
        <authorList>
            <person name="Liu Q."/>
            <person name="Xin Y.-H."/>
        </authorList>
    </citation>
    <scope>NUCLEOTIDE SEQUENCE [LARGE SCALE GENOMIC DNA]</scope>
    <source>
        <strain evidence="3 5">Hh8</strain>
    </source>
</reference>
<evidence type="ECO:0000313" key="3">
    <source>
        <dbReference type="EMBL" id="TFB74536.1"/>
    </source>
</evidence>
<reference evidence="2 4" key="1">
    <citation type="submission" date="2016-10" db="EMBL/GenBank/DDBJ databases">
        <authorList>
            <person name="Varghese N."/>
            <person name="Submissions S."/>
        </authorList>
    </citation>
    <scope>NUCLEOTIDE SEQUENCE [LARGE SCALE GENOMIC DNA]</scope>
    <source>
        <strain evidence="2 4">CGMCC 1.11215</strain>
    </source>
</reference>
<dbReference type="AlphaFoldDB" id="A0A4R8V113"/>
<gene>
    <name evidence="3" type="ORF">E3O21_14290</name>
    <name evidence="2" type="ORF">SAMN05216368_104158</name>
</gene>
<dbReference type="EMBL" id="SOFD01000035">
    <property type="protein sequence ID" value="TFB74536.1"/>
    <property type="molecule type" value="Genomic_DNA"/>
</dbReference>
<dbReference type="Pfam" id="PF13460">
    <property type="entry name" value="NAD_binding_10"/>
    <property type="match status" value="1"/>
</dbReference>
<protein>
    <submittedName>
        <fullName evidence="2">NADH-flavin reductase</fullName>
    </submittedName>
    <submittedName>
        <fullName evidence="3">SDR family oxidoreductase</fullName>
    </submittedName>
</protein>
<sequence length="214" mass="21788">MTKIAIIGGHGKVALHLARLLTADGHDVSSLIRNPEHAADVSATGATPVVADVENLTTDQLATALAGHDAVVWSAGAGGGSADRTYAVDRDAAIRSINAAAQTGIYRYIMVSYKGSRADHGASPDDGMFAYYEAKAAADDYLRATSLSWTILGPSALTLDAATGAITVGSDASGTTSRENVALVAAAVLANDNTVGKFIEFTDGDVPIIDAIAG</sequence>
<dbReference type="InterPro" id="IPR036291">
    <property type="entry name" value="NAD(P)-bd_dom_sf"/>
</dbReference>
<dbReference type="InterPro" id="IPR016040">
    <property type="entry name" value="NAD(P)-bd_dom"/>
</dbReference>
<dbReference type="Proteomes" id="UP000199639">
    <property type="component" value="Unassembled WGS sequence"/>
</dbReference>
<dbReference type="STRING" id="1424659.SAMN05216368_104158"/>
<dbReference type="Proteomes" id="UP000298252">
    <property type="component" value="Unassembled WGS sequence"/>
</dbReference>
<dbReference type="PANTHER" id="PTHR15020:SF50">
    <property type="entry name" value="UPF0659 PROTEIN YMR090W"/>
    <property type="match status" value="1"/>
</dbReference>